<comment type="caution">
    <text evidence="1">The sequence shown here is derived from an EMBL/GenBank/DDBJ whole genome shotgun (WGS) entry which is preliminary data.</text>
</comment>
<dbReference type="RefSeq" id="WP_259300261.1">
    <property type="nucleotide sequence ID" value="NZ_JMQC01000009.1"/>
</dbReference>
<evidence type="ECO:0000313" key="2">
    <source>
        <dbReference type="Proteomes" id="UP000029389"/>
    </source>
</evidence>
<gene>
    <name evidence="1" type="primary">tnp</name>
    <name evidence="1" type="ORF">DJ93_5385</name>
</gene>
<protein>
    <submittedName>
        <fullName evidence="1">Transposase domain protein</fullName>
    </submittedName>
</protein>
<dbReference type="AlphaFoldDB" id="A0A090YB15"/>
<sequence>MNFSIQDKFHLFVEEPQRYLSSHILQQLAQETGLVKRKSKYC</sequence>
<accession>A0A090YB15</accession>
<organism evidence="1 2">
    <name type="scientific">Bacillus clarus</name>
    <dbReference type="NCBI Taxonomy" id="2338372"/>
    <lineage>
        <taxon>Bacteria</taxon>
        <taxon>Bacillati</taxon>
        <taxon>Bacillota</taxon>
        <taxon>Bacilli</taxon>
        <taxon>Bacillales</taxon>
        <taxon>Bacillaceae</taxon>
        <taxon>Bacillus</taxon>
        <taxon>Bacillus cereus group</taxon>
    </lineage>
</organism>
<evidence type="ECO:0000313" key="1">
    <source>
        <dbReference type="EMBL" id="KFM95654.1"/>
    </source>
</evidence>
<reference evidence="1 2" key="1">
    <citation type="submission" date="2014-04" db="EMBL/GenBank/DDBJ databases">
        <authorList>
            <person name="Bishop-Lilly K.A."/>
            <person name="Broomall S.M."/>
            <person name="Chain P.S."/>
            <person name="Chertkov O."/>
            <person name="Coyne S.R."/>
            <person name="Daligault H.E."/>
            <person name="Davenport K.W."/>
            <person name="Erkkila T."/>
            <person name="Frey K.G."/>
            <person name="Gibbons H.S."/>
            <person name="Gu W."/>
            <person name="Jaissle J."/>
            <person name="Johnson S.L."/>
            <person name="Koroleva G.I."/>
            <person name="Ladner J.T."/>
            <person name="Lo C.-C."/>
            <person name="Minogue T.D."/>
            <person name="Munk C."/>
            <person name="Palacios G.F."/>
            <person name="Redden C.L."/>
            <person name="Rosenzweig C.N."/>
            <person name="Scholz M.B."/>
            <person name="Teshima H."/>
            <person name="Xu Y."/>
        </authorList>
    </citation>
    <scope>NUCLEOTIDE SEQUENCE [LARGE SCALE GENOMIC DNA]</scope>
    <source>
        <strain evidence="1 2">BHP</strain>
    </source>
</reference>
<name>A0A090YB15_9BACI</name>
<proteinExistence type="predicted"/>
<dbReference type="Proteomes" id="UP000029389">
    <property type="component" value="Unassembled WGS sequence"/>
</dbReference>
<dbReference type="EMBL" id="JMQC01000009">
    <property type="protein sequence ID" value="KFM95654.1"/>
    <property type="molecule type" value="Genomic_DNA"/>
</dbReference>